<dbReference type="Gene3D" id="1.10.3720.10">
    <property type="entry name" value="MetI-like"/>
    <property type="match status" value="1"/>
</dbReference>
<evidence type="ECO:0000256" key="5">
    <source>
        <dbReference type="ARBA" id="ARBA00022592"/>
    </source>
</evidence>
<dbReference type="PROSITE" id="PS50928">
    <property type="entry name" value="ABC_TM1"/>
    <property type="match status" value="1"/>
</dbReference>
<feature type="domain" description="ABC transmembrane type-1" evidence="11">
    <location>
        <begin position="91"/>
        <end position="304"/>
    </location>
</feature>
<comment type="function">
    <text evidence="10">Part of the binding-protein-dependent transport system for phosphate; probably responsible for the translocation of the substrate across the membrane.</text>
</comment>
<evidence type="ECO:0000256" key="3">
    <source>
        <dbReference type="ARBA" id="ARBA00022448"/>
    </source>
</evidence>
<evidence type="ECO:0000256" key="4">
    <source>
        <dbReference type="ARBA" id="ARBA00022475"/>
    </source>
</evidence>
<comment type="subcellular location">
    <subcellularLocation>
        <location evidence="1 9">Cell membrane</location>
        <topology evidence="1 9">Multi-pass membrane protein</topology>
    </subcellularLocation>
</comment>
<dbReference type="InterPro" id="IPR035906">
    <property type="entry name" value="MetI-like_sf"/>
</dbReference>
<feature type="transmembrane region" description="Helical" evidence="9">
    <location>
        <begin position="34"/>
        <end position="55"/>
    </location>
</feature>
<keyword evidence="6 9" id="KW-0812">Transmembrane</keyword>
<proteinExistence type="inferred from homology"/>
<sequence length="318" mass="34517">MGEVARTGNLEKASMIVKDSSPKRNWIEFLIEKILLACGLFAVIFVILIFTYIIYESVPFFIQVNPLEFFLSATWRPESPTNPQYGLLPSLWGSLFVTAMALTIAIPIGVVTAMYISQVARKLERNILKPLIEILAGIPSVVYGFFALVILASVMSAIFGEAVVTRLNALNGAIILAVMALPTIISISEDALTAVPREYKEAALALGSSDWETLKNVTFPAAKQGVLTAILLGFGRAIGETMAVLMATGNSPLLAFNPLQSILAMTALIARDFGEVAIGSLWYHSIFAVALILLAITLLVNWAATSLVSKKLGWRIRR</sequence>
<evidence type="ECO:0000256" key="8">
    <source>
        <dbReference type="ARBA" id="ARBA00023136"/>
    </source>
</evidence>
<accession>A0AAF0D268</accession>
<dbReference type="InterPro" id="IPR000515">
    <property type="entry name" value="MetI-like"/>
</dbReference>
<dbReference type="AlphaFoldDB" id="A0AAF0D268"/>
<keyword evidence="8 9" id="KW-0472">Membrane</keyword>
<dbReference type="GO" id="GO:0005315">
    <property type="term" value="F:phosphate transmembrane transporter activity"/>
    <property type="evidence" value="ECO:0007669"/>
    <property type="project" value="InterPro"/>
</dbReference>
<evidence type="ECO:0000313" key="13">
    <source>
        <dbReference type="Proteomes" id="UP000186851"/>
    </source>
</evidence>
<dbReference type="PANTHER" id="PTHR30425:SF1">
    <property type="entry name" value="PHOSPHATE TRANSPORT SYSTEM PERMEASE PROTEIN PSTC"/>
    <property type="match status" value="1"/>
</dbReference>
<evidence type="ECO:0000256" key="2">
    <source>
        <dbReference type="ARBA" id="ARBA00007069"/>
    </source>
</evidence>
<feature type="transmembrane region" description="Helical" evidence="9">
    <location>
        <begin position="282"/>
        <end position="308"/>
    </location>
</feature>
<dbReference type="NCBIfam" id="TIGR02138">
    <property type="entry name" value="phosphate_pstC"/>
    <property type="match status" value="1"/>
</dbReference>
<reference evidence="12" key="1">
    <citation type="journal article" date="2017" name="Nature">
        <title>Asgard archaea illuminate the origin of eukaryotic cellular complexity.</title>
        <authorList>
            <person name="Zaremba-Niedzwiedzka K."/>
            <person name="Caceres E.F."/>
            <person name="Saw J.H."/>
            <person name="Backstrom D."/>
            <person name="Juzokaite L."/>
            <person name="Vancaester E."/>
            <person name="Seitz K.W."/>
            <person name="Anantharaman K."/>
            <person name="Starnawski P."/>
            <person name="Kjeldsen K.U."/>
            <person name="Scott M.B."/>
            <person name="Nunoura T."/>
            <person name="Banfield J.F."/>
            <person name="Schramm A."/>
            <person name="Baker B.J."/>
            <person name="Spang A."/>
            <person name="Ettema T.J.G."/>
        </authorList>
    </citation>
    <scope>NUCLEOTIDE SEQUENCE</scope>
    <source>
        <strain evidence="12">LCB_4</strain>
    </source>
</reference>
<dbReference type="Proteomes" id="UP000186851">
    <property type="component" value="Chromosome"/>
</dbReference>
<keyword evidence="7 9" id="KW-1133">Transmembrane helix</keyword>
<dbReference type="GO" id="GO:0006817">
    <property type="term" value="P:phosphate ion transport"/>
    <property type="evidence" value="ECO:0007669"/>
    <property type="project" value="UniProtKB-KW"/>
</dbReference>
<dbReference type="InterPro" id="IPR011864">
    <property type="entry name" value="Phosphate_PstC"/>
</dbReference>
<evidence type="ECO:0000256" key="9">
    <source>
        <dbReference type="RuleBase" id="RU363032"/>
    </source>
</evidence>
<dbReference type="Pfam" id="PF00528">
    <property type="entry name" value="BPD_transp_1"/>
    <property type="match status" value="1"/>
</dbReference>
<feature type="transmembrane region" description="Helical" evidence="9">
    <location>
        <begin position="91"/>
        <end position="113"/>
    </location>
</feature>
<evidence type="ECO:0000313" key="12">
    <source>
        <dbReference type="EMBL" id="WEU40335.1"/>
    </source>
</evidence>
<feature type="transmembrane region" description="Helical" evidence="9">
    <location>
        <begin position="134"/>
        <end position="158"/>
    </location>
</feature>
<dbReference type="CDD" id="cd06261">
    <property type="entry name" value="TM_PBP2"/>
    <property type="match status" value="1"/>
</dbReference>
<comment type="similarity">
    <text evidence="2 10">Belongs to the binding-protein-dependent transport system permease family. CysTW subfamily.</text>
</comment>
<dbReference type="GO" id="GO:0005886">
    <property type="term" value="C:plasma membrane"/>
    <property type="evidence" value="ECO:0007669"/>
    <property type="project" value="UniProtKB-SubCell"/>
</dbReference>
<evidence type="ECO:0000256" key="10">
    <source>
        <dbReference type="RuleBase" id="RU363054"/>
    </source>
</evidence>
<dbReference type="SUPFAM" id="SSF161098">
    <property type="entry name" value="MetI-like"/>
    <property type="match status" value="1"/>
</dbReference>
<dbReference type="PANTHER" id="PTHR30425">
    <property type="entry name" value="PHOSPHATE TRANSPORT SYSTEM PERMEASE PROTEIN PST"/>
    <property type="match status" value="1"/>
</dbReference>
<organism evidence="12 13">
    <name type="scientific">Odinarchaeota yellowstonii (strain LCB_4)</name>
    <dbReference type="NCBI Taxonomy" id="1841599"/>
    <lineage>
        <taxon>Archaea</taxon>
        <taxon>Promethearchaeati</taxon>
        <taxon>Candidatus Odinarchaeota</taxon>
        <taxon>Candidatus Odinarchaeia</taxon>
        <taxon>Candidatus Odinarchaeales</taxon>
        <taxon>Candidatus Odinarchaeaceae</taxon>
        <taxon>Candidatus Odinarchaeum</taxon>
    </lineage>
</organism>
<keyword evidence="4 10" id="KW-1003">Cell membrane</keyword>
<keyword evidence="5 10" id="KW-0592">Phosphate transport</keyword>
<evidence type="ECO:0000256" key="1">
    <source>
        <dbReference type="ARBA" id="ARBA00004651"/>
    </source>
</evidence>
<keyword evidence="3 9" id="KW-0813">Transport</keyword>
<dbReference type="EMBL" id="CP091871">
    <property type="protein sequence ID" value="WEU40335.1"/>
    <property type="molecule type" value="Genomic_DNA"/>
</dbReference>
<name>A0AAF0D268_ODILC</name>
<protein>
    <recommendedName>
        <fullName evidence="10">Phosphate transport system permease protein</fullName>
    </recommendedName>
</protein>
<reference evidence="12" key="2">
    <citation type="journal article" date="2022" name="Nat. Microbiol.">
        <title>A closed Candidatus Odinarchaeum chromosome exposes Asgard archaeal viruses.</title>
        <authorList>
            <person name="Tamarit D."/>
            <person name="Caceres E.F."/>
            <person name="Krupovic M."/>
            <person name="Nijland R."/>
            <person name="Eme L."/>
            <person name="Robinson N.P."/>
            <person name="Ettema T.J.G."/>
        </authorList>
    </citation>
    <scope>NUCLEOTIDE SEQUENCE</scope>
    <source>
        <strain evidence="12">LCB_4</strain>
    </source>
</reference>
<feature type="transmembrane region" description="Helical" evidence="9">
    <location>
        <begin position="170"/>
        <end position="187"/>
    </location>
</feature>
<evidence type="ECO:0000259" key="11">
    <source>
        <dbReference type="PROSITE" id="PS50928"/>
    </source>
</evidence>
<dbReference type="InterPro" id="IPR051124">
    <property type="entry name" value="Phosphate_Transport_Permease"/>
</dbReference>
<dbReference type="KEGG" id="oyw:OdinLCB4_007670"/>
<evidence type="ECO:0000256" key="7">
    <source>
        <dbReference type="ARBA" id="ARBA00022989"/>
    </source>
</evidence>
<gene>
    <name evidence="12" type="primary">pstC</name>
    <name evidence="12" type="ORF">OdinLCB4_007670</name>
</gene>
<comment type="caution">
    <text evidence="10">Lacks conserved residue(s) required for the propagation of feature annotation.</text>
</comment>
<evidence type="ECO:0000256" key="6">
    <source>
        <dbReference type="ARBA" id="ARBA00022692"/>
    </source>
</evidence>